<evidence type="ECO:0000313" key="2">
    <source>
        <dbReference type="EMBL" id="OUC95189.1"/>
    </source>
</evidence>
<gene>
    <name evidence="2" type="ORF">CA983_33840</name>
</gene>
<feature type="signal peptide" evidence="1">
    <location>
        <begin position="1"/>
        <end position="27"/>
    </location>
</feature>
<evidence type="ECO:0008006" key="4">
    <source>
        <dbReference type="Google" id="ProtNLM"/>
    </source>
</evidence>
<protein>
    <recommendedName>
        <fullName evidence="4">Secreted protein</fullName>
    </recommendedName>
</protein>
<name>A0A243RJX0_9ACTN</name>
<organism evidence="2 3">
    <name type="scientific">Streptomyces swartbergensis</name>
    <dbReference type="NCBI Taxonomy" id="487165"/>
    <lineage>
        <taxon>Bacteria</taxon>
        <taxon>Bacillati</taxon>
        <taxon>Actinomycetota</taxon>
        <taxon>Actinomycetes</taxon>
        <taxon>Kitasatosporales</taxon>
        <taxon>Streptomycetaceae</taxon>
        <taxon>Streptomyces</taxon>
    </lineage>
</organism>
<keyword evidence="3" id="KW-1185">Reference proteome</keyword>
<proteinExistence type="predicted"/>
<dbReference type="RefSeq" id="WP_086604620.1">
    <property type="nucleotide sequence ID" value="NZ_NGFN01000307.1"/>
</dbReference>
<reference evidence="2 3" key="1">
    <citation type="submission" date="2017-05" db="EMBL/GenBank/DDBJ databases">
        <title>Biotechnological potential of actinobacteria isolated from South African environments.</title>
        <authorList>
            <person name="Le Roes-Hill M."/>
            <person name="Prins A."/>
            <person name="Durrell K.A."/>
        </authorList>
    </citation>
    <scope>NUCLEOTIDE SEQUENCE [LARGE SCALE GENOMIC DNA]</scope>
    <source>
        <strain evidence="2 3">HMC13</strain>
    </source>
</reference>
<dbReference type="Proteomes" id="UP000195105">
    <property type="component" value="Unassembled WGS sequence"/>
</dbReference>
<accession>A0A243RJX0</accession>
<feature type="chain" id="PRO_5012941609" description="Secreted protein" evidence="1">
    <location>
        <begin position="28"/>
        <end position="89"/>
    </location>
</feature>
<keyword evidence="1" id="KW-0732">Signal</keyword>
<sequence length="89" mass="9290">MRNYQKAAVVMAMLGSVSFLGAGVGHAADGGDKVKLHNDQTQACAQNDAQTGLIQLDDVNVSVGAILGWSQQDNSEKESLACSQGFGKH</sequence>
<comment type="caution">
    <text evidence="2">The sequence shown here is derived from an EMBL/GenBank/DDBJ whole genome shotgun (WGS) entry which is preliminary data.</text>
</comment>
<dbReference type="AlphaFoldDB" id="A0A243RJX0"/>
<evidence type="ECO:0000313" key="3">
    <source>
        <dbReference type="Proteomes" id="UP000195105"/>
    </source>
</evidence>
<evidence type="ECO:0000256" key="1">
    <source>
        <dbReference type="SAM" id="SignalP"/>
    </source>
</evidence>
<dbReference type="EMBL" id="NGFN01000307">
    <property type="protein sequence ID" value="OUC95189.1"/>
    <property type="molecule type" value="Genomic_DNA"/>
</dbReference>